<dbReference type="PANTHER" id="PTHR24220:SF685">
    <property type="entry name" value="ABC TRANSPORTER RELATED"/>
    <property type="match status" value="1"/>
</dbReference>
<gene>
    <name evidence="5" type="ORF">JOF54_000329</name>
</gene>
<comment type="caution">
    <text evidence="5">The sequence shown here is derived from an EMBL/GenBank/DDBJ whole genome shotgun (WGS) entry which is preliminary data.</text>
</comment>
<feature type="domain" description="ABC transporter" evidence="4">
    <location>
        <begin position="8"/>
        <end position="246"/>
    </location>
</feature>
<dbReference type="InterPro" id="IPR027417">
    <property type="entry name" value="P-loop_NTPase"/>
</dbReference>
<evidence type="ECO:0000256" key="3">
    <source>
        <dbReference type="ARBA" id="ARBA00022840"/>
    </source>
</evidence>
<evidence type="ECO:0000313" key="5">
    <source>
        <dbReference type="EMBL" id="MBP2415407.1"/>
    </source>
</evidence>
<evidence type="ECO:0000259" key="4">
    <source>
        <dbReference type="PROSITE" id="PS50893"/>
    </source>
</evidence>
<sequence>MSAPAPLLEARGVGKSFPAQDGAGAVEVLRDVTLAVAPGELVAVVGPSGSGKSTLLYCLAGLEPLTTGSVSVLGTPLAGLRPRALAALRRDHVGFVFQSYNLITSLHAWENVALPARLARGRVSPAVVDDALRRVGLADRARYKPAALSGGQQQRVAIARVLASGPDLVFADEPTGALDTARGAEVLALLREVVDQHRSVVMVTHDLEAAARADRVLVLRDGRLHAELVHPTAAEVLAAVTRAEQPGPA</sequence>
<keyword evidence="6" id="KW-1185">Reference proteome</keyword>
<dbReference type="InterPro" id="IPR015854">
    <property type="entry name" value="ABC_transpr_LolD-like"/>
</dbReference>
<dbReference type="Proteomes" id="UP000758168">
    <property type="component" value="Unassembled WGS sequence"/>
</dbReference>
<reference evidence="5 6" key="1">
    <citation type="submission" date="2021-03" db="EMBL/GenBank/DDBJ databases">
        <title>Sequencing the genomes of 1000 actinobacteria strains.</title>
        <authorList>
            <person name="Klenk H.-P."/>
        </authorList>
    </citation>
    <scope>NUCLEOTIDE SEQUENCE [LARGE SCALE GENOMIC DNA]</scope>
    <source>
        <strain evidence="5 6">DSM 12936</strain>
    </source>
</reference>
<dbReference type="EMBL" id="JAGIOB010000001">
    <property type="protein sequence ID" value="MBP2415407.1"/>
    <property type="molecule type" value="Genomic_DNA"/>
</dbReference>
<organism evidence="5 6">
    <name type="scientific">Microlunatus capsulatus</name>
    <dbReference type="NCBI Taxonomy" id="99117"/>
    <lineage>
        <taxon>Bacteria</taxon>
        <taxon>Bacillati</taxon>
        <taxon>Actinomycetota</taxon>
        <taxon>Actinomycetes</taxon>
        <taxon>Propionibacteriales</taxon>
        <taxon>Propionibacteriaceae</taxon>
        <taxon>Microlunatus</taxon>
    </lineage>
</organism>
<dbReference type="GO" id="GO:0005524">
    <property type="term" value="F:ATP binding"/>
    <property type="evidence" value="ECO:0007669"/>
    <property type="project" value="UniProtKB-KW"/>
</dbReference>
<dbReference type="Pfam" id="PF00005">
    <property type="entry name" value="ABC_tran"/>
    <property type="match status" value="1"/>
</dbReference>
<dbReference type="RefSeq" id="WP_210052406.1">
    <property type="nucleotide sequence ID" value="NZ_BAAAMH010000036.1"/>
</dbReference>
<keyword evidence="2" id="KW-0547">Nucleotide-binding</keyword>
<keyword evidence="1" id="KW-0813">Transport</keyword>
<dbReference type="SUPFAM" id="SSF52540">
    <property type="entry name" value="P-loop containing nucleoside triphosphate hydrolases"/>
    <property type="match status" value="1"/>
</dbReference>
<dbReference type="PROSITE" id="PS00211">
    <property type="entry name" value="ABC_TRANSPORTER_1"/>
    <property type="match status" value="1"/>
</dbReference>
<dbReference type="PROSITE" id="PS50893">
    <property type="entry name" value="ABC_TRANSPORTER_2"/>
    <property type="match status" value="1"/>
</dbReference>
<dbReference type="SMART" id="SM00382">
    <property type="entry name" value="AAA"/>
    <property type="match status" value="1"/>
</dbReference>
<keyword evidence="3 5" id="KW-0067">ATP-binding</keyword>
<dbReference type="Gene3D" id="3.40.50.300">
    <property type="entry name" value="P-loop containing nucleotide triphosphate hydrolases"/>
    <property type="match status" value="1"/>
</dbReference>
<name>A0ABS4Z3X2_9ACTN</name>
<evidence type="ECO:0000313" key="6">
    <source>
        <dbReference type="Proteomes" id="UP000758168"/>
    </source>
</evidence>
<protein>
    <submittedName>
        <fullName evidence="5">ABC transport system ATP-binding protein</fullName>
    </submittedName>
</protein>
<dbReference type="InterPro" id="IPR003593">
    <property type="entry name" value="AAA+_ATPase"/>
</dbReference>
<accession>A0ABS4Z3X2</accession>
<dbReference type="InterPro" id="IPR003439">
    <property type="entry name" value="ABC_transporter-like_ATP-bd"/>
</dbReference>
<proteinExistence type="predicted"/>
<dbReference type="InterPro" id="IPR017911">
    <property type="entry name" value="MacB-like_ATP-bd"/>
</dbReference>
<evidence type="ECO:0000256" key="2">
    <source>
        <dbReference type="ARBA" id="ARBA00022741"/>
    </source>
</evidence>
<dbReference type="PANTHER" id="PTHR24220">
    <property type="entry name" value="IMPORT ATP-BINDING PROTEIN"/>
    <property type="match status" value="1"/>
</dbReference>
<dbReference type="InterPro" id="IPR017871">
    <property type="entry name" value="ABC_transporter-like_CS"/>
</dbReference>
<evidence type="ECO:0000256" key="1">
    <source>
        <dbReference type="ARBA" id="ARBA00022448"/>
    </source>
</evidence>
<dbReference type="CDD" id="cd03255">
    <property type="entry name" value="ABC_MJ0796_LolCDE_FtsE"/>
    <property type="match status" value="1"/>
</dbReference>